<organism evidence="1 2">
    <name type="scientific">Acinetobacter tianfuensis</name>
    <dbReference type="NCBI Taxonomy" id="2419603"/>
    <lineage>
        <taxon>Bacteria</taxon>
        <taxon>Pseudomonadati</taxon>
        <taxon>Pseudomonadota</taxon>
        <taxon>Gammaproteobacteria</taxon>
        <taxon>Moraxellales</taxon>
        <taxon>Moraxellaceae</taxon>
        <taxon>Acinetobacter</taxon>
    </lineage>
</organism>
<accession>A0A3A8EM30</accession>
<protein>
    <submittedName>
        <fullName evidence="1">Uncharacterized protein</fullName>
    </submittedName>
</protein>
<gene>
    <name evidence="1" type="ORF">D7V32_00335</name>
</gene>
<evidence type="ECO:0000313" key="2">
    <source>
        <dbReference type="Proteomes" id="UP000282388"/>
    </source>
</evidence>
<sequence length="60" mass="7073">MTYDGSWIWIPLGLLNEMPDIKNRLHFCMGSKVAWVMTNQANQSYETLPNTEKLFAYFKE</sequence>
<comment type="caution">
    <text evidence="1">The sequence shown here is derived from an EMBL/GenBank/DDBJ whole genome shotgun (WGS) entry which is preliminary data.</text>
</comment>
<keyword evidence="2" id="KW-1185">Reference proteome</keyword>
<evidence type="ECO:0000313" key="1">
    <source>
        <dbReference type="EMBL" id="RKG34556.1"/>
    </source>
</evidence>
<dbReference type="Proteomes" id="UP000282388">
    <property type="component" value="Unassembled WGS sequence"/>
</dbReference>
<dbReference type="AlphaFoldDB" id="A0A3A8EM30"/>
<reference evidence="1 2" key="1">
    <citation type="submission" date="2018-09" db="EMBL/GenBank/DDBJ databases">
        <title>The draft genome of Acinetobacter spp. strains.</title>
        <authorList>
            <person name="Qin J."/>
            <person name="Feng Y."/>
            <person name="Zong Z."/>
        </authorList>
    </citation>
    <scope>NUCLEOTIDE SEQUENCE [LARGE SCALE GENOMIC DNA]</scope>
    <source>
        <strain evidence="1 2">WCHAc060012</strain>
    </source>
</reference>
<dbReference type="EMBL" id="RAXV01000001">
    <property type="protein sequence ID" value="RKG34556.1"/>
    <property type="molecule type" value="Genomic_DNA"/>
</dbReference>
<proteinExistence type="predicted"/>
<name>A0A3A8EM30_9GAMM</name>